<dbReference type="GeneID" id="69975000"/>
<dbReference type="SUPFAM" id="SSF47413">
    <property type="entry name" value="lambda repressor-like DNA-binding domains"/>
    <property type="match status" value="1"/>
</dbReference>
<geneLocation type="plasmid" evidence="3"/>
<dbReference type="InterPro" id="IPR010982">
    <property type="entry name" value="Lambda_DNA-bd_dom_sf"/>
</dbReference>
<dbReference type="InterPro" id="IPR001387">
    <property type="entry name" value="Cro/C1-type_HTH"/>
</dbReference>
<feature type="domain" description="HTH cro/C1-type" evidence="1">
    <location>
        <begin position="8"/>
        <end position="63"/>
    </location>
</feature>
<dbReference type="PROSITE" id="PS50943">
    <property type="entry name" value="HTH_CROC1"/>
    <property type="match status" value="1"/>
</dbReference>
<dbReference type="GO" id="GO:0003677">
    <property type="term" value="F:DNA binding"/>
    <property type="evidence" value="ECO:0007669"/>
    <property type="project" value="InterPro"/>
</dbReference>
<protein>
    <submittedName>
        <fullName evidence="2">Helix-turn-helix domain</fullName>
    </submittedName>
</protein>
<sequence>MTPFAVQLRAIRTTFGLAQGEFARRIGFRQNYISAIECGAKLPKDSTLVDRTIAALELDTASAQALSEALQLSRPLDFPQQGTPAFAYALCARFFRMTPKFTQGDVKALQEFLNVIDRAQRSTDLPETQSAQKAA</sequence>
<reference evidence="2 3" key="1">
    <citation type="journal article" date="2014" name="Genome Announc.">
        <title>Draft Genome Sequence of the Haloacid-Degrading Burkholderia caribensis Strain MBA4.</title>
        <authorList>
            <person name="Pan Y."/>
            <person name="Kong K.F."/>
            <person name="Tsang J.S."/>
        </authorList>
    </citation>
    <scope>NUCLEOTIDE SEQUENCE [LARGE SCALE GENOMIC DNA]</scope>
    <source>
        <strain evidence="2 3">MBA4</strain>
        <plasmid evidence="3">Plasmid</plasmid>
    </source>
</reference>
<dbReference type="CDD" id="cd00093">
    <property type="entry name" value="HTH_XRE"/>
    <property type="match status" value="1"/>
</dbReference>
<dbReference type="RefSeq" id="WP_035991885.1">
    <property type="nucleotide sequence ID" value="NZ_CP012748.1"/>
</dbReference>
<keyword evidence="2" id="KW-0614">Plasmid</keyword>
<dbReference type="AlphaFoldDB" id="A0A0P0RR67"/>
<dbReference type="KEGG" id="bcai:K788_0007336"/>
<evidence type="ECO:0000259" key="1">
    <source>
        <dbReference type="PROSITE" id="PS50943"/>
    </source>
</evidence>
<dbReference type="SMART" id="SM00530">
    <property type="entry name" value="HTH_XRE"/>
    <property type="match status" value="1"/>
</dbReference>
<evidence type="ECO:0000313" key="2">
    <source>
        <dbReference type="EMBL" id="ALL71675.1"/>
    </source>
</evidence>
<organism evidence="2 3">
    <name type="scientific">Paraburkholderia caribensis MBA4</name>
    <dbReference type="NCBI Taxonomy" id="1323664"/>
    <lineage>
        <taxon>Bacteria</taxon>
        <taxon>Pseudomonadati</taxon>
        <taxon>Pseudomonadota</taxon>
        <taxon>Betaproteobacteria</taxon>
        <taxon>Burkholderiales</taxon>
        <taxon>Burkholderiaceae</taxon>
        <taxon>Paraburkholderia</taxon>
    </lineage>
</organism>
<dbReference type="Gene3D" id="1.10.260.40">
    <property type="entry name" value="lambda repressor-like DNA-binding domains"/>
    <property type="match status" value="1"/>
</dbReference>
<gene>
    <name evidence="2" type="ORF">K788_0007336</name>
</gene>
<name>A0A0P0RR67_9BURK</name>
<proteinExistence type="predicted"/>
<accession>A0A0P0RR67</accession>
<dbReference type="Proteomes" id="UP000019146">
    <property type="component" value="Plasmid unnamed"/>
</dbReference>
<dbReference type="EMBL" id="CP012748">
    <property type="protein sequence ID" value="ALL71675.1"/>
    <property type="molecule type" value="Genomic_DNA"/>
</dbReference>
<dbReference type="Pfam" id="PF01381">
    <property type="entry name" value="HTH_3"/>
    <property type="match status" value="1"/>
</dbReference>
<evidence type="ECO:0000313" key="3">
    <source>
        <dbReference type="Proteomes" id="UP000019146"/>
    </source>
</evidence>